<dbReference type="AlphaFoldDB" id="A0A2W2AFQ3"/>
<organism evidence="2 3">
    <name type="scientific">Taibaiella soli</name>
    <dbReference type="NCBI Taxonomy" id="1649169"/>
    <lineage>
        <taxon>Bacteria</taxon>
        <taxon>Pseudomonadati</taxon>
        <taxon>Bacteroidota</taxon>
        <taxon>Chitinophagia</taxon>
        <taxon>Chitinophagales</taxon>
        <taxon>Chitinophagaceae</taxon>
        <taxon>Taibaiella</taxon>
    </lineage>
</organism>
<comment type="caution">
    <text evidence="2">The sequence shown here is derived from an EMBL/GenBank/DDBJ whole genome shotgun (WGS) entry which is preliminary data.</text>
</comment>
<evidence type="ECO:0000313" key="2">
    <source>
        <dbReference type="EMBL" id="PZF71040.1"/>
    </source>
</evidence>
<evidence type="ECO:0000259" key="1">
    <source>
        <dbReference type="Pfam" id="PF13628"/>
    </source>
</evidence>
<dbReference type="RefSeq" id="WP_111000774.1">
    <property type="nucleotide sequence ID" value="NZ_QKTW01000027.1"/>
</dbReference>
<name>A0A2W2AFQ3_9BACT</name>
<feature type="domain" description="DUF4142" evidence="1">
    <location>
        <begin position="34"/>
        <end position="120"/>
    </location>
</feature>
<dbReference type="Gene3D" id="1.20.1260.10">
    <property type="match status" value="1"/>
</dbReference>
<dbReference type="OrthoDB" id="7281440at2"/>
<accession>A0A2W2AFQ3</accession>
<dbReference type="EMBL" id="QKTW01000027">
    <property type="protein sequence ID" value="PZF71040.1"/>
    <property type="molecule type" value="Genomic_DNA"/>
</dbReference>
<keyword evidence="3" id="KW-1185">Reference proteome</keyword>
<dbReference type="Proteomes" id="UP000248745">
    <property type="component" value="Unassembled WGS sequence"/>
</dbReference>
<protein>
    <recommendedName>
        <fullName evidence="1">DUF4142 domain-containing protein</fullName>
    </recommendedName>
</protein>
<gene>
    <name evidence="2" type="ORF">DN068_20280</name>
</gene>
<dbReference type="InterPro" id="IPR012347">
    <property type="entry name" value="Ferritin-like"/>
</dbReference>
<sequence>MNRDQNSTSVTRQIVTEQQFREGVMPRAQLSKLACEIALGKTANADVKEFAGWELMEANTVIDVLQDLGTALSTMDTAAAAFIEQLKGLSGKDFDKQYMAAELSNHEYLRDFARNYLDNAEGKPTGKDKETWHVAGLALFAFTEHVGLCEKIIAAAN</sequence>
<dbReference type="Pfam" id="PF13628">
    <property type="entry name" value="DUF4142"/>
    <property type="match status" value="1"/>
</dbReference>
<proteinExistence type="predicted"/>
<reference evidence="2 3" key="1">
    <citation type="submission" date="2018-06" db="EMBL/GenBank/DDBJ databases">
        <title>Mucibacter soli gen. nov., sp. nov., a new member of the family Chitinophagaceae producing mucin.</title>
        <authorList>
            <person name="Kim M.-K."/>
            <person name="Park S."/>
            <person name="Kim T.-S."/>
            <person name="Joung Y."/>
            <person name="Han J.-H."/>
            <person name="Kim S.B."/>
        </authorList>
    </citation>
    <scope>NUCLEOTIDE SEQUENCE [LARGE SCALE GENOMIC DNA]</scope>
    <source>
        <strain evidence="2 3">R1-15</strain>
    </source>
</reference>
<evidence type="ECO:0000313" key="3">
    <source>
        <dbReference type="Proteomes" id="UP000248745"/>
    </source>
</evidence>
<dbReference type="InterPro" id="IPR025419">
    <property type="entry name" value="DUF4142"/>
</dbReference>